<accession>A0ABD0K210</accession>
<protein>
    <submittedName>
        <fullName evidence="1">Uncharacterized protein</fullName>
    </submittedName>
</protein>
<proteinExistence type="predicted"/>
<organism evidence="1 2">
    <name type="scientific">Batillaria attramentaria</name>
    <dbReference type="NCBI Taxonomy" id="370345"/>
    <lineage>
        <taxon>Eukaryota</taxon>
        <taxon>Metazoa</taxon>
        <taxon>Spiralia</taxon>
        <taxon>Lophotrochozoa</taxon>
        <taxon>Mollusca</taxon>
        <taxon>Gastropoda</taxon>
        <taxon>Caenogastropoda</taxon>
        <taxon>Sorbeoconcha</taxon>
        <taxon>Cerithioidea</taxon>
        <taxon>Batillariidae</taxon>
        <taxon>Batillaria</taxon>
    </lineage>
</organism>
<evidence type="ECO:0000313" key="1">
    <source>
        <dbReference type="EMBL" id="KAK7481005.1"/>
    </source>
</evidence>
<keyword evidence="2" id="KW-1185">Reference proteome</keyword>
<dbReference type="Proteomes" id="UP001519460">
    <property type="component" value="Unassembled WGS sequence"/>
</dbReference>
<name>A0ABD0K210_9CAEN</name>
<gene>
    <name evidence="1" type="ORF">BaRGS_00027724</name>
</gene>
<dbReference type="AlphaFoldDB" id="A0ABD0K210"/>
<feature type="non-terminal residue" evidence="1">
    <location>
        <position position="1"/>
    </location>
</feature>
<sequence length="127" mass="13889">ASAEDVLRIWRPEQQAGLLEEPWARDQRVSDLIARAPRSQRHNGRVTRPQFAVSADTVQNDMICADSLSRAPEFAMPGTSLVGQNRLHGLDSTIFGWGFILIKRRSTLSCGITGAPNTATLPAAVHL</sequence>
<reference evidence="1 2" key="1">
    <citation type="journal article" date="2023" name="Sci. Data">
        <title>Genome assembly of the Korean intertidal mud-creeper Batillaria attramentaria.</title>
        <authorList>
            <person name="Patra A.K."/>
            <person name="Ho P.T."/>
            <person name="Jun S."/>
            <person name="Lee S.J."/>
            <person name="Kim Y."/>
            <person name="Won Y.J."/>
        </authorList>
    </citation>
    <scope>NUCLEOTIDE SEQUENCE [LARGE SCALE GENOMIC DNA]</scope>
    <source>
        <strain evidence="1">Wonlab-2016</strain>
    </source>
</reference>
<comment type="caution">
    <text evidence="1">The sequence shown here is derived from an EMBL/GenBank/DDBJ whole genome shotgun (WGS) entry which is preliminary data.</text>
</comment>
<evidence type="ECO:0000313" key="2">
    <source>
        <dbReference type="Proteomes" id="UP001519460"/>
    </source>
</evidence>
<dbReference type="EMBL" id="JACVVK020000269">
    <property type="protein sequence ID" value="KAK7481005.1"/>
    <property type="molecule type" value="Genomic_DNA"/>
</dbReference>